<keyword evidence="1 2" id="KW-0238">DNA-binding</keyword>
<dbReference type="GO" id="GO:0006260">
    <property type="term" value="P:DNA replication"/>
    <property type="evidence" value="ECO:0007669"/>
    <property type="project" value="InterPro"/>
</dbReference>
<accession>A0A938BKY5</accession>
<dbReference type="GO" id="GO:0003697">
    <property type="term" value="F:single-stranded DNA binding"/>
    <property type="evidence" value="ECO:0007669"/>
    <property type="project" value="UniProtKB-UniRule"/>
</dbReference>
<dbReference type="PROSITE" id="PS50935">
    <property type="entry name" value="SSB"/>
    <property type="match status" value="1"/>
</dbReference>
<dbReference type="AlphaFoldDB" id="A0A938BKY5"/>
<evidence type="ECO:0000256" key="2">
    <source>
        <dbReference type="HAMAP-Rule" id="MF_00984"/>
    </source>
</evidence>
<dbReference type="InterPro" id="IPR012340">
    <property type="entry name" value="NA-bd_OB-fold"/>
</dbReference>
<dbReference type="PIRSF" id="PIRSF002070">
    <property type="entry name" value="SSB"/>
    <property type="match status" value="1"/>
</dbReference>
<evidence type="ECO:0000256" key="1">
    <source>
        <dbReference type="ARBA" id="ARBA00023125"/>
    </source>
</evidence>
<evidence type="ECO:0000313" key="5">
    <source>
        <dbReference type="Proteomes" id="UP000703893"/>
    </source>
</evidence>
<sequence>MVNSVVLVGRAGRDAEIKYLEPSGTPKTTFNLAVDRPVKRTEGVDTTDWFRIELWEKQAQVAADYVRKGTLVGIQGRLEIQKWKDQNTGQWREMPVVRATNLRLLGKRDDRVEPDGAAG</sequence>
<dbReference type="GO" id="GO:0009295">
    <property type="term" value="C:nucleoid"/>
    <property type="evidence" value="ECO:0007669"/>
    <property type="project" value="TreeGrafter"/>
</dbReference>
<comment type="subunit">
    <text evidence="2">Homotetramer.</text>
</comment>
<dbReference type="Proteomes" id="UP000703893">
    <property type="component" value="Unassembled WGS sequence"/>
</dbReference>
<dbReference type="PANTHER" id="PTHR10302">
    <property type="entry name" value="SINGLE-STRANDED DNA-BINDING PROTEIN"/>
    <property type="match status" value="1"/>
</dbReference>
<name>A0A938BKY5_9BACT</name>
<dbReference type="InterPro" id="IPR011344">
    <property type="entry name" value="ssDNA-bd"/>
</dbReference>
<dbReference type="InterPro" id="IPR000424">
    <property type="entry name" value="Primosome_PriB/ssb"/>
</dbReference>
<dbReference type="SUPFAM" id="SSF50249">
    <property type="entry name" value="Nucleic acid-binding proteins"/>
    <property type="match status" value="1"/>
</dbReference>
<protein>
    <recommendedName>
        <fullName evidence="2 3">Single-stranded DNA-binding protein</fullName>
        <shortName evidence="2">SSB</shortName>
    </recommendedName>
</protein>
<evidence type="ECO:0000313" key="4">
    <source>
        <dbReference type="EMBL" id="MBM3274716.1"/>
    </source>
</evidence>
<reference evidence="4 5" key="1">
    <citation type="submission" date="2019-03" db="EMBL/GenBank/DDBJ databases">
        <title>Lake Tanganyika Metagenome-Assembled Genomes (MAGs).</title>
        <authorList>
            <person name="Tran P."/>
        </authorList>
    </citation>
    <scope>NUCLEOTIDE SEQUENCE [LARGE SCALE GENOMIC DNA]</scope>
    <source>
        <strain evidence="4">K_DeepCast_65m_m2_236</strain>
    </source>
</reference>
<gene>
    <name evidence="4" type="primary">ssb</name>
    <name evidence="4" type="ORF">FJZ00_06165</name>
</gene>
<proteinExistence type="inferred from homology"/>
<dbReference type="Gene3D" id="2.40.50.140">
    <property type="entry name" value="Nucleic acid-binding proteins"/>
    <property type="match status" value="1"/>
</dbReference>
<comment type="caution">
    <text evidence="2">Lacks conserved residue(s) required for the propagation of feature annotation.</text>
</comment>
<dbReference type="HAMAP" id="MF_00984">
    <property type="entry name" value="SSB"/>
    <property type="match status" value="1"/>
</dbReference>
<dbReference type="Pfam" id="PF00436">
    <property type="entry name" value="SSB"/>
    <property type="match status" value="1"/>
</dbReference>
<organism evidence="4 5">
    <name type="scientific">Candidatus Tanganyikabacteria bacterium</name>
    <dbReference type="NCBI Taxonomy" id="2961651"/>
    <lineage>
        <taxon>Bacteria</taxon>
        <taxon>Bacillati</taxon>
        <taxon>Candidatus Sericytochromatia</taxon>
        <taxon>Candidatus Tanganyikabacteria</taxon>
    </lineage>
</organism>
<dbReference type="EMBL" id="VGJX01000304">
    <property type="protein sequence ID" value="MBM3274716.1"/>
    <property type="molecule type" value="Genomic_DNA"/>
</dbReference>
<dbReference type="CDD" id="cd04496">
    <property type="entry name" value="SSB_OBF"/>
    <property type="match status" value="1"/>
</dbReference>
<evidence type="ECO:0000256" key="3">
    <source>
        <dbReference type="PIRNR" id="PIRNR002070"/>
    </source>
</evidence>
<dbReference type="NCBIfam" id="TIGR00621">
    <property type="entry name" value="ssb"/>
    <property type="match status" value="1"/>
</dbReference>
<dbReference type="PANTHER" id="PTHR10302:SF0">
    <property type="entry name" value="SINGLE-STRANDED DNA-BINDING PROTEIN, MITOCHONDRIAL"/>
    <property type="match status" value="1"/>
</dbReference>
<comment type="caution">
    <text evidence="4">The sequence shown here is derived from an EMBL/GenBank/DDBJ whole genome shotgun (WGS) entry which is preliminary data.</text>
</comment>